<comment type="caution">
    <text evidence="2">The sequence shown here is derived from an EMBL/GenBank/DDBJ whole genome shotgun (WGS) entry which is preliminary data.</text>
</comment>
<protein>
    <submittedName>
        <fullName evidence="2">Uncharacterized protein</fullName>
    </submittedName>
</protein>
<evidence type="ECO:0000313" key="3">
    <source>
        <dbReference type="Proteomes" id="UP001146793"/>
    </source>
</evidence>
<accession>A0AAV7YJI4</accession>
<dbReference type="EMBL" id="JANTQA010000060">
    <property type="protein sequence ID" value="KAJ3428155.1"/>
    <property type="molecule type" value="Genomic_DNA"/>
</dbReference>
<dbReference type="AlphaFoldDB" id="A0AAV7YJI4"/>
<evidence type="ECO:0000313" key="2">
    <source>
        <dbReference type="EMBL" id="KAJ3428155.1"/>
    </source>
</evidence>
<organism evidence="2 3">
    <name type="scientific">Anaeramoeba flamelloides</name>
    <dbReference type="NCBI Taxonomy" id="1746091"/>
    <lineage>
        <taxon>Eukaryota</taxon>
        <taxon>Metamonada</taxon>
        <taxon>Anaeramoebidae</taxon>
        <taxon>Anaeramoeba</taxon>
    </lineage>
</organism>
<gene>
    <name evidence="2" type="ORF">M0812_25787</name>
</gene>
<evidence type="ECO:0000256" key="1">
    <source>
        <dbReference type="SAM" id="MobiDB-lite"/>
    </source>
</evidence>
<reference evidence="2" key="1">
    <citation type="submission" date="2022-08" db="EMBL/GenBank/DDBJ databases">
        <title>Novel sulphate-reducing endosymbionts in the free-living metamonad Anaeramoeba.</title>
        <authorList>
            <person name="Jerlstrom-Hultqvist J."/>
            <person name="Cepicka I."/>
            <person name="Gallot-Lavallee L."/>
            <person name="Salas-Leiva D."/>
            <person name="Curtis B.A."/>
            <person name="Zahonova K."/>
            <person name="Pipaliya S."/>
            <person name="Dacks J."/>
            <person name="Roger A.J."/>
        </authorList>
    </citation>
    <scope>NUCLEOTIDE SEQUENCE</scope>
    <source>
        <strain evidence="2">Busselton2</strain>
    </source>
</reference>
<proteinExistence type="predicted"/>
<sequence length="401" mass="47203">MNKNPNKQKKIRICSPKAKQGEYEPKKAEQHLFTKYDQNQQKFLIQSKKLNVQDRIIEYLSRFPSLIQSKNLNEEEWGKRKCNIKVLNDQKECKKTNIIKRSKNTYNYIAIKKELIDLLCVAFLQGRQGVTKTIDRFFKITMGFERIEREGFERCFMSKKVYFQLQNQEDQPKKYVRKRVPKRCAYVKSKLQRNNKKSKPNNFHCKNNSISGNNFEIENDSKGGKKVSKILPPENLNGVPKRNTIKPTIDPQTFLENGQKLNVEIENILENNKINEKGMEGDQEKESPVLSEKRKHDVDECLNNISDEKSNLILKDENTQRCKGGQNEDESSLKNNESYDFLDSINFVNKNETIVNFRITGSESDYEKNIFDDYFEYNTDIDVLFSNDLDTDFFFINKDHF</sequence>
<feature type="compositionally biased region" description="Polar residues" evidence="1">
    <location>
        <begin position="200"/>
        <end position="216"/>
    </location>
</feature>
<name>A0AAV7YJI4_9EUKA</name>
<feature type="region of interest" description="Disordered" evidence="1">
    <location>
        <begin position="193"/>
        <end position="247"/>
    </location>
</feature>
<dbReference type="Proteomes" id="UP001146793">
    <property type="component" value="Unassembled WGS sequence"/>
</dbReference>